<reference evidence="6 7" key="1">
    <citation type="submission" date="2015-11" db="EMBL/GenBank/DDBJ databases">
        <title>Genomic analysis of 38 Legionella species identifies large and diverse effector repertoires.</title>
        <authorList>
            <person name="Burstein D."/>
            <person name="Amaro F."/>
            <person name="Zusman T."/>
            <person name="Lifshitz Z."/>
            <person name="Cohen O."/>
            <person name="Gilbert J.A."/>
            <person name="Pupko T."/>
            <person name="Shuman H.A."/>
            <person name="Segal G."/>
        </authorList>
    </citation>
    <scope>NUCLEOTIDE SEQUENCE [LARGE SCALE GENOMIC DNA]</scope>
    <source>
        <strain evidence="6 7">ATCC 700990</strain>
    </source>
</reference>
<comment type="cofactor">
    <cofactor evidence="1">
        <name>pyridoxal 5'-phosphate</name>
        <dbReference type="ChEBI" id="CHEBI:597326"/>
    </cofactor>
</comment>
<comment type="caution">
    <text evidence="6">The sequence shown here is derived from an EMBL/GenBank/DDBJ whole genome shotgun (WGS) entry which is preliminary data.</text>
</comment>
<evidence type="ECO:0000256" key="1">
    <source>
        <dbReference type="ARBA" id="ARBA00001933"/>
    </source>
</evidence>
<dbReference type="GO" id="GO:0004794">
    <property type="term" value="F:threonine deaminase activity"/>
    <property type="evidence" value="ECO:0007669"/>
    <property type="project" value="UniProtKB-EC"/>
</dbReference>
<feature type="domain" description="Tryptophan synthase beta chain-like PALP" evidence="5">
    <location>
        <begin position="28"/>
        <end position="322"/>
    </location>
</feature>
<accession>A0A0W0SPZ5</accession>
<dbReference type="FunFam" id="3.40.50.1100:FF:000005">
    <property type="entry name" value="Threonine dehydratase catabolic"/>
    <property type="match status" value="1"/>
</dbReference>
<keyword evidence="4 6" id="KW-0456">Lyase</keyword>
<evidence type="ECO:0000259" key="5">
    <source>
        <dbReference type="Pfam" id="PF00291"/>
    </source>
</evidence>
<dbReference type="InterPro" id="IPR001926">
    <property type="entry name" value="TrpB-like_PALP"/>
</dbReference>
<dbReference type="Proteomes" id="UP000054736">
    <property type="component" value="Unassembled WGS sequence"/>
</dbReference>
<evidence type="ECO:0000313" key="7">
    <source>
        <dbReference type="Proteomes" id="UP000054736"/>
    </source>
</evidence>
<dbReference type="PANTHER" id="PTHR48078">
    <property type="entry name" value="THREONINE DEHYDRATASE, MITOCHONDRIAL-RELATED"/>
    <property type="match status" value="1"/>
</dbReference>
<evidence type="ECO:0000256" key="2">
    <source>
        <dbReference type="ARBA" id="ARBA00010869"/>
    </source>
</evidence>
<dbReference type="Pfam" id="PF00291">
    <property type="entry name" value="PALP"/>
    <property type="match status" value="1"/>
</dbReference>
<evidence type="ECO:0000256" key="4">
    <source>
        <dbReference type="ARBA" id="ARBA00023239"/>
    </source>
</evidence>
<dbReference type="SUPFAM" id="SSF53686">
    <property type="entry name" value="Tryptophan synthase beta subunit-like PLP-dependent enzymes"/>
    <property type="match status" value="1"/>
</dbReference>
<keyword evidence="7" id="KW-1185">Reference proteome</keyword>
<dbReference type="PATRIC" id="fig|1212489.4.peg.2785"/>
<dbReference type="Gene3D" id="3.40.50.1100">
    <property type="match status" value="2"/>
</dbReference>
<protein>
    <submittedName>
        <fullName evidence="6">L-threonine dehydratase catabolic TdcB</fullName>
        <ecNumber evidence="6">4.3.1.19</ecNumber>
    </submittedName>
</protein>
<dbReference type="GO" id="GO:0009097">
    <property type="term" value="P:isoleucine biosynthetic process"/>
    <property type="evidence" value="ECO:0007669"/>
    <property type="project" value="TreeGrafter"/>
</dbReference>
<dbReference type="EC" id="4.3.1.19" evidence="6"/>
<comment type="similarity">
    <text evidence="2">Belongs to the serine/threonine dehydratase family.</text>
</comment>
<dbReference type="AlphaFoldDB" id="A0A0W0SPZ5"/>
<dbReference type="RefSeq" id="WP_058496915.1">
    <property type="nucleotide sequence ID" value="NZ_CAAAIU010000017.1"/>
</dbReference>
<name>A0A0W0SPZ5_9GAMM</name>
<proteinExistence type="inferred from homology"/>
<dbReference type="CDD" id="cd01562">
    <property type="entry name" value="Thr-dehyd"/>
    <property type="match status" value="1"/>
</dbReference>
<sequence length="336" mass="36684">MDKKGLASQRADGFDFKSEVLGAEKRIRPFVRETALDYSIALSRETKANVFLKCENLQFTGSFKVRGAINKLLSLTSSRNEQAIVTASSGNHGAAVAFGLSKLNKKGVVFIPENTSSTKVDNIRNYTANLEFYGQDCVQTELHALEYAKQHKMIYVSPYNDLQVISGQATIGLELMKQLDTIDVVFVPVGGGGLISGIAWYLKSVNPNIKIVGCLPENSPVMSESIQANHIIEMETLPTLSDATAGGIEPDAITFDICRQFVDDYILVSEDEIKNAIINLMKTQHLLVEGASGVALGGFLKFTGSREYQKYQGKNIVIVLSGANISFETLKQVITS</sequence>
<dbReference type="NCBIfam" id="NF005292">
    <property type="entry name" value="PRK06815.1"/>
    <property type="match status" value="1"/>
</dbReference>
<dbReference type="PANTHER" id="PTHR48078:SF6">
    <property type="entry name" value="L-THREONINE DEHYDRATASE CATABOLIC TDCB"/>
    <property type="match status" value="1"/>
</dbReference>
<organism evidence="6 7">
    <name type="scientific">Legionella drozanskii LLAP-1</name>
    <dbReference type="NCBI Taxonomy" id="1212489"/>
    <lineage>
        <taxon>Bacteria</taxon>
        <taxon>Pseudomonadati</taxon>
        <taxon>Pseudomonadota</taxon>
        <taxon>Gammaproteobacteria</taxon>
        <taxon>Legionellales</taxon>
        <taxon>Legionellaceae</taxon>
        <taxon>Legionella</taxon>
    </lineage>
</organism>
<dbReference type="GO" id="GO:0003941">
    <property type="term" value="F:L-serine ammonia-lyase activity"/>
    <property type="evidence" value="ECO:0007669"/>
    <property type="project" value="TreeGrafter"/>
</dbReference>
<dbReference type="InterPro" id="IPR036052">
    <property type="entry name" value="TrpB-like_PALP_sf"/>
</dbReference>
<dbReference type="STRING" id="1212489.Ldro_2643"/>
<dbReference type="GO" id="GO:0006567">
    <property type="term" value="P:L-threonine catabolic process"/>
    <property type="evidence" value="ECO:0007669"/>
    <property type="project" value="TreeGrafter"/>
</dbReference>
<dbReference type="GO" id="GO:0006565">
    <property type="term" value="P:L-serine catabolic process"/>
    <property type="evidence" value="ECO:0007669"/>
    <property type="project" value="TreeGrafter"/>
</dbReference>
<dbReference type="InterPro" id="IPR050147">
    <property type="entry name" value="Ser/Thr_Dehydratase"/>
</dbReference>
<keyword evidence="3" id="KW-0663">Pyridoxal phosphate</keyword>
<dbReference type="OrthoDB" id="9811476at2"/>
<evidence type="ECO:0000256" key="3">
    <source>
        <dbReference type="ARBA" id="ARBA00022898"/>
    </source>
</evidence>
<evidence type="ECO:0000313" key="6">
    <source>
        <dbReference type="EMBL" id="KTC85471.1"/>
    </source>
</evidence>
<dbReference type="EMBL" id="LNXY01000028">
    <property type="protein sequence ID" value="KTC85471.1"/>
    <property type="molecule type" value="Genomic_DNA"/>
</dbReference>
<gene>
    <name evidence="6" type="primary">tdcB</name>
    <name evidence="6" type="ORF">Ldro_2643</name>
</gene>